<evidence type="ECO:0000313" key="1">
    <source>
        <dbReference type="EMBL" id="KAH9315996.1"/>
    </source>
</evidence>
<organism evidence="1 2">
    <name type="scientific">Taxus chinensis</name>
    <name type="common">Chinese yew</name>
    <name type="synonym">Taxus wallichiana var. chinensis</name>
    <dbReference type="NCBI Taxonomy" id="29808"/>
    <lineage>
        <taxon>Eukaryota</taxon>
        <taxon>Viridiplantae</taxon>
        <taxon>Streptophyta</taxon>
        <taxon>Embryophyta</taxon>
        <taxon>Tracheophyta</taxon>
        <taxon>Spermatophyta</taxon>
        <taxon>Pinopsida</taxon>
        <taxon>Pinidae</taxon>
        <taxon>Conifers II</taxon>
        <taxon>Cupressales</taxon>
        <taxon>Taxaceae</taxon>
        <taxon>Taxus</taxon>
    </lineage>
</organism>
<dbReference type="AlphaFoldDB" id="A0AA38L983"/>
<keyword evidence="2" id="KW-1185">Reference proteome</keyword>
<evidence type="ECO:0000313" key="2">
    <source>
        <dbReference type="Proteomes" id="UP000824469"/>
    </source>
</evidence>
<feature type="non-terminal residue" evidence="1">
    <location>
        <position position="74"/>
    </location>
</feature>
<name>A0AA38L983_TAXCH</name>
<gene>
    <name evidence="1" type="ORF">KI387_024623</name>
</gene>
<reference evidence="1 2" key="1">
    <citation type="journal article" date="2021" name="Nat. Plants">
        <title>The Taxus genome provides insights into paclitaxel biosynthesis.</title>
        <authorList>
            <person name="Xiong X."/>
            <person name="Gou J."/>
            <person name="Liao Q."/>
            <person name="Li Y."/>
            <person name="Zhou Q."/>
            <person name="Bi G."/>
            <person name="Li C."/>
            <person name="Du R."/>
            <person name="Wang X."/>
            <person name="Sun T."/>
            <person name="Guo L."/>
            <person name="Liang H."/>
            <person name="Lu P."/>
            <person name="Wu Y."/>
            <person name="Zhang Z."/>
            <person name="Ro D.K."/>
            <person name="Shang Y."/>
            <person name="Huang S."/>
            <person name="Yan J."/>
        </authorList>
    </citation>
    <scope>NUCLEOTIDE SEQUENCE [LARGE SCALE GENOMIC DNA]</scope>
    <source>
        <strain evidence="1">Ta-2019</strain>
    </source>
</reference>
<protein>
    <submittedName>
        <fullName evidence="1">Uncharacterized protein</fullName>
    </submittedName>
</protein>
<accession>A0AA38L983</accession>
<comment type="caution">
    <text evidence="1">The sequence shown here is derived from an EMBL/GenBank/DDBJ whole genome shotgun (WGS) entry which is preliminary data.</text>
</comment>
<feature type="non-terminal residue" evidence="1">
    <location>
        <position position="1"/>
    </location>
</feature>
<sequence length="74" mass="8475">RPRTDSDIASTFASFYLLLHLDIVDFEQVAIDQIYTIHRVGLHDQLVDFSPSDPLLWVEEVDELALGSGCDIRW</sequence>
<proteinExistence type="predicted"/>
<dbReference type="EMBL" id="JAHRHJ020000005">
    <property type="protein sequence ID" value="KAH9315996.1"/>
    <property type="molecule type" value="Genomic_DNA"/>
</dbReference>
<dbReference type="Proteomes" id="UP000824469">
    <property type="component" value="Unassembled WGS sequence"/>
</dbReference>